<proteinExistence type="predicted"/>
<name>A0ABR8B892_9NOSO</name>
<dbReference type="NCBIfam" id="TIGR02595">
    <property type="entry name" value="PEP_CTERM"/>
    <property type="match status" value="1"/>
</dbReference>
<dbReference type="NCBIfam" id="NF033208">
    <property type="entry name" value="choice_anch_E"/>
    <property type="match status" value="1"/>
</dbReference>
<dbReference type="EMBL" id="JACJQL010000002">
    <property type="protein sequence ID" value="MBD2250333.1"/>
    <property type="molecule type" value="Genomic_DNA"/>
</dbReference>
<feature type="chain" id="PRO_5045361229" evidence="1">
    <location>
        <begin position="28"/>
        <end position="234"/>
    </location>
</feature>
<dbReference type="RefSeq" id="WP_190565714.1">
    <property type="nucleotide sequence ID" value="NZ_JACJQL010000002.1"/>
</dbReference>
<gene>
    <name evidence="2" type="ORF">H6G14_03295</name>
</gene>
<evidence type="ECO:0000256" key="1">
    <source>
        <dbReference type="SAM" id="SignalP"/>
    </source>
</evidence>
<evidence type="ECO:0000313" key="3">
    <source>
        <dbReference type="Proteomes" id="UP000621307"/>
    </source>
</evidence>
<dbReference type="Proteomes" id="UP000621307">
    <property type="component" value="Unassembled WGS sequence"/>
</dbReference>
<protein>
    <submittedName>
        <fullName evidence="2">PEP-CTERM sorting domain-containing protein</fullName>
    </submittedName>
</protein>
<evidence type="ECO:0000313" key="2">
    <source>
        <dbReference type="EMBL" id="MBD2250333.1"/>
    </source>
</evidence>
<accession>A0ABR8B892</accession>
<comment type="caution">
    <text evidence="2">The sequence shown here is derived from an EMBL/GenBank/DDBJ whole genome shotgun (WGS) entry which is preliminary data.</text>
</comment>
<keyword evidence="1" id="KW-0732">Signal</keyword>
<organism evidence="2 3">
    <name type="scientific">Nostoc parmelioides FACHB-3921</name>
    <dbReference type="NCBI Taxonomy" id="2692909"/>
    <lineage>
        <taxon>Bacteria</taxon>
        <taxon>Bacillati</taxon>
        <taxon>Cyanobacteriota</taxon>
        <taxon>Cyanophyceae</taxon>
        <taxon>Nostocales</taxon>
        <taxon>Nostocaceae</taxon>
        <taxon>Nostoc</taxon>
    </lineage>
</organism>
<sequence length="234" mass="24023">MTTTLFKTLGAATTLAGIIATAGSASAATISFSGGTDFAPTDIVNQSIGVSKFDTSLGTLRSVTLQFTGDVTGEAGFENRAANATTIDVKLAGKLTLELDSILLSLNPANISAYQVSRFDQRLDFGGTSGRTIAGLNATGSDTKTYTDSAILQSFIGTGDLNFLFSAIATSQVSGSGNITSYVDTFAKAGITVTYDYDPAKAVPEPSALLGFGLFAGAALLVQRKKSAIKISNL</sequence>
<reference evidence="2 3" key="1">
    <citation type="journal article" date="2020" name="ISME J.">
        <title>Comparative genomics reveals insights into cyanobacterial evolution and habitat adaptation.</title>
        <authorList>
            <person name="Chen M.Y."/>
            <person name="Teng W.K."/>
            <person name="Zhao L."/>
            <person name="Hu C.X."/>
            <person name="Zhou Y.K."/>
            <person name="Han B.P."/>
            <person name="Song L.R."/>
            <person name="Shu W.S."/>
        </authorList>
    </citation>
    <scope>NUCLEOTIDE SEQUENCE [LARGE SCALE GENOMIC DNA]</scope>
    <source>
        <strain evidence="2 3">FACHB-3921</strain>
    </source>
</reference>
<keyword evidence="3" id="KW-1185">Reference proteome</keyword>
<feature type="signal peptide" evidence="1">
    <location>
        <begin position="1"/>
        <end position="27"/>
    </location>
</feature>
<dbReference type="InterPro" id="IPR013424">
    <property type="entry name" value="Ice-binding_C"/>
</dbReference>